<dbReference type="Gramene" id="OB01G12760.1">
    <property type="protein sequence ID" value="OB01G12760.1"/>
    <property type="gene ID" value="OB01G12760"/>
</dbReference>
<dbReference type="Proteomes" id="UP000006038">
    <property type="component" value="Chromosome 1"/>
</dbReference>
<name>J3KWC0_ORYBR</name>
<keyword evidence="2" id="KW-1185">Reference proteome</keyword>
<sequence>MEEMYSSYYANYSHKLDFEASPKACLLISIVIKCSIRHLDLVFAEDTQNHICLKQFYSL</sequence>
<dbReference type="EnsemblPlants" id="OB01G12760.1">
    <property type="protein sequence ID" value="OB01G12760.1"/>
    <property type="gene ID" value="OB01G12760"/>
</dbReference>
<proteinExistence type="predicted"/>
<protein>
    <submittedName>
        <fullName evidence="1">Uncharacterized protein</fullName>
    </submittedName>
</protein>
<organism evidence="1">
    <name type="scientific">Oryza brachyantha</name>
    <name type="common">malo sina</name>
    <dbReference type="NCBI Taxonomy" id="4533"/>
    <lineage>
        <taxon>Eukaryota</taxon>
        <taxon>Viridiplantae</taxon>
        <taxon>Streptophyta</taxon>
        <taxon>Embryophyta</taxon>
        <taxon>Tracheophyta</taxon>
        <taxon>Spermatophyta</taxon>
        <taxon>Magnoliopsida</taxon>
        <taxon>Liliopsida</taxon>
        <taxon>Poales</taxon>
        <taxon>Poaceae</taxon>
        <taxon>BOP clade</taxon>
        <taxon>Oryzoideae</taxon>
        <taxon>Oryzeae</taxon>
        <taxon>Oryzinae</taxon>
        <taxon>Oryza</taxon>
    </lineage>
</organism>
<reference evidence="1" key="1">
    <citation type="journal article" date="2013" name="Nat. Commun.">
        <title>Whole-genome sequencing of Oryza brachyantha reveals mechanisms underlying Oryza genome evolution.</title>
        <authorList>
            <person name="Chen J."/>
            <person name="Huang Q."/>
            <person name="Gao D."/>
            <person name="Wang J."/>
            <person name="Lang Y."/>
            <person name="Liu T."/>
            <person name="Li B."/>
            <person name="Bai Z."/>
            <person name="Luis Goicoechea J."/>
            <person name="Liang C."/>
            <person name="Chen C."/>
            <person name="Zhang W."/>
            <person name="Sun S."/>
            <person name="Liao Y."/>
            <person name="Zhang X."/>
            <person name="Yang L."/>
            <person name="Song C."/>
            <person name="Wang M."/>
            <person name="Shi J."/>
            <person name="Liu G."/>
            <person name="Liu J."/>
            <person name="Zhou H."/>
            <person name="Zhou W."/>
            <person name="Yu Q."/>
            <person name="An N."/>
            <person name="Chen Y."/>
            <person name="Cai Q."/>
            <person name="Wang B."/>
            <person name="Liu B."/>
            <person name="Min J."/>
            <person name="Huang Y."/>
            <person name="Wu H."/>
            <person name="Li Z."/>
            <person name="Zhang Y."/>
            <person name="Yin Y."/>
            <person name="Song W."/>
            <person name="Jiang J."/>
            <person name="Jackson S.A."/>
            <person name="Wing R.A."/>
            <person name="Wang J."/>
            <person name="Chen M."/>
        </authorList>
    </citation>
    <scope>NUCLEOTIDE SEQUENCE [LARGE SCALE GENOMIC DNA]</scope>
    <source>
        <strain evidence="1">cv. IRGC 101232</strain>
    </source>
</reference>
<dbReference type="HOGENOM" id="CLU_2964548_0_0_1"/>
<evidence type="ECO:0000313" key="2">
    <source>
        <dbReference type="Proteomes" id="UP000006038"/>
    </source>
</evidence>
<dbReference type="AlphaFoldDB" id="J3KWC0"/>
<accession>J3KWC0</accession>
<evidence type="ECO:0000313" key="1">
    <source>
        <dbReference type="EnsemblPlants" id="OB01G12760.1"/>
    </source>
</evidence>
<reference evidence="1" key="2">
    <citation type="submission" date="2013-04" db="UniProtKB">
        <authorList>
            <consortium name="EnsemblPlants"/>
        </authorList>
    </citation>
    <scope>IDENTIFICATION</scope>
</reference>